<dbReference type="VEuPathDB" id="FungiDB:VP01_478g6"/>
<evidence type="ECO:0000313" key="3">
    <source>
        <dbReference type="Proteomes" id="UP000037035"/>
    </source>
</evidence>
<dbReference type="Proteomes" id="UP000037035">
    <property type="component" value="Unassembled WGS sequence"/>
</dbReference>
<comment type="caution">
    <text evidence="2">The sequence shown here is derived from an EMBL/GenBank/DDBJ whole genome shotgun (WGS) entry which is preliminary data.</text>
</comment>
<evidence type="ECO:0000313" key="2">
    <source>
        <dbReference type="EMBL" id="KNZ49788.1"/>
    </source>
</evidence>
<dbReference type="AlphaFoldDB" id="A0A0L6UMM4"/>
<proteinExistence type="predicted"/>
<protein>
    <submittedName>
        <fullName evidence="2">Uncharacterized protein</fullName>
    </submittedName>
</protein>
<accession>A0A0L6UMM4</accession>
<gene>
    <name evidence="2" type="ORF">VP01_478g6</name>
</gene>
<feature type="compositionally biased region" description="Basic and acidic residues" evidence="1">
    <location>
        <begin position="106"/>
        <end position="133"/>
    </location>
</feature>
<sequence>MPTTSIIFTNQWEMWSPMEMHYGEEDKDNHIGFGLQKSKRLGNKENEKSGHSAPDNTGNSPTAPPPNQEANKQLAETKKRIPSYHPGAWVEGYSDKGASGNQEPSKNQEKEPEKQFKEKSSKDSEGQVVDKGKVGGLKSTTLLKEGVTNHMGRH</sequence>
<dbReference type="EMBL" id="LAVV01009931">
    <property type="protein sequence ID" value="KNZ49788.1"/>
    <property type="molecule type" value="Genomic_DNA"/>
</dbReference>
<keyword evidence="3" id="KW-1185">Reference proteome</keyword>
<feature type="region of interest" description="Disordered" evidence="1">
    <location>
        <begin position="24"/>
        <end position="154"/>
    </location>
</feature>
<reference evidence="2 3" key="1">
    <citation type="submission" date="2015-08" db="EMBL/GenBank/DDBJ databases">
        <title>Next Generation Sequencing and Analysis of the Genome of Puccinia sorghi L Schw, the Causal Agent of Maize Common Rust.</title>
        <authorList>
            <person name="Rochi L."/>
            <person name="Burguener G."/>
            <person name="Darino M."/>
            <person name="Turjanski A."/>
            <person name="Kreff E."/>
            <person name="Dieguez M.J."/>
            <person name="Sacco F."/>
        </authorList>
    </citation>
    <scope>NUCLEOTIDE SEQUENCE [LARGE SCALE GENOMIC DNA]</scope>
    <source>
        <strain evidence="2 3">RO10H11247</strain>
    </source>
</reference>
<name>A0A0L6UMM4_9BASI</name>
<evidence type="ECO:0000256" key="1">
    <source>
        <dbReference type="SAM" id="MobiDB-lite"/>
    </source>
</evidence>
<organism evidence="2 3">
    <name type="scientific">Puccinia sorghi</name>
    <dbReference type="NCBI Taxonomy" id="27349"/>
    <lineage>
        <taxon>Eukaryota</taxon>
        <taxon>Fungi</taxon>
        <taxon>Dikarya</taxon>
        <taxon>Basidiomycota</taxon>
        <taxon>Pucciniomycotina</taxon>
        <taxon>Pucciniomycetes</taxon>
        <taxon>Pucciniales</taxon>
        <taxon>Pucciniaceae</taxon>
        <taxon>Puccinia</taxon>
    </lineage>
</organism>